<dbReference type="NCBIfam" id="TIGR00531">
    <property type="entry name" value="BCCP"/>
    <property type="match status" value="1"/>
</dbReference>
<dbReference type="PANTHER" id="PTHR45266">
    <property type="entry name" value="OXALOACETATE DECARBOXYLASE ALPHA CHAIN"/>
    <property type="match status" value="1"/>
</dbReference>
<evidence type="ECO:0000256" key="9">
    <source>
        <dbReference type="RuleBase" id="RU364072"/>
    </source>
</evidence>
<keyword evidence="8 9" id="KW-0092">Biotin</keyword>
<evidence type="ECO:0000313" key="11">
    <source>
        <dbReference type="EMBL" id="TDH62878.1"/>
    </source>
</evidence>
<dbReference type="SUPFAM" id="SSF51230">
    <property type="entry name" value="Single hybrid motif"/>
    <property type="match status" value="1"/>
</dbReference>
<evidence type="ECO:0000256" key="6">
    <source>
        <dbReference type="ARBA" id="ARBA00023098"/>
    </source>
</evidence>
<protein>
    <recommendedName>
        <fullName evidence="3 9">Biotin carboxyl carrier protein of acetyl-CoA carboxylase</fullName>
    </recommendedName>
</protein>
<reference evidence="11 12" key="1">
    <citation type="journal article" date="2016" name="J. Microbiol.">
        <title>Dankookia rubra gen. nov., sp. nov., an alphaproteobacterium isolated from sediment of a shallow stream.</title>
        <authorList>
            <person name="Kim W.H."/>
            <person name="Kim D.H."/>
            <person name="Kang K."/>
            <person name="Ahn T.Y."/>
        </authorList>
    </citation>
    <scope>NUCLEOTIDE SEQUENCE [LARGE SCALE GENOMIC DNA]</scope>
    <source>
        <strain evidence="11 12">JCM30602</strain>
    </source>
</reference>
<dbReference type="GO" id="GO:0003989">
    <property type="term" value="F:acetyl-CoA carboxylase activity"/>
    <property type="evidence" value="ECO:0007669"/>
    <property type="project" value="InterPro"/>
</dbReference>
<evidence type="ECO:0000256" key="5">
    <source>
        <dbReference type="ARBA" id="ARBA00022832"/>
    </source>
</evidence>
<keyword evidence="12" id="KW-1185">Reference proteome</keyword>
<comment type="caution">
    <text evidence="11">The sequence shown here is derived from an EMBL/GenBank/DDBJ whole genome shotgun (WGS) entry which is preliminary data.</text>
</comment>
<dbReference type="Proteomes" id="UP000295096">
    <property type="component" value="Unassembled WGS sequence"/>
</dbReference>
<dbReference type="AlphaFoldDB" id="A0A4R5QJ62"/>
<dbReference type="PRINTS" id="PR01071">
    <property type="entry name" value="ACOABIOTINCC"/>
</dbReference>
<dbReference type="InterPro" id="IPR011053">
    <property type="entry name" value="Single_hybrid_motif"/>
</dbReference>
<feature type="domain" description="Lipoyl-binding" evidence="10">
    <location>
        <begin position="92"/>
        <end position="168"/>
    </location>
</feature>
<dbReference type="GO" id="GO:0009317">
    <property type="term" value="C:acetyl-CoA carboxylase complex"/>
    <property type="evidence" value="ECO:0007669"/>
    <property type="project" value="InterPro"/>
</dbReference>
<dbReference type="Pfam" id="PF00364">
    <property type="entry name" value="Biotin_lipoyl"/>
    <property type="match status" value="1"/>
</dbReference>
<dbReference type="InterPro" id="IPR050709">
    <property type="entry name" value="Biotin_Carboxyl_Carrier/Decarb"/>
</dbReference>
<keyword evidence="5 9" id="KW-0276">Fatty acid metabolism</keyword>
<organism evidence="11 12">
    <name type="scientific">Dankookia rubra</name>
    <dbReference type="NCBI Taxonomy" id="1442381"/>
    <lineage>
        <taxon>Bacteria</taxon>
        <taxon>Pseudomonadati</taxon>
        <taxon>Pseudomonadota</taxon>
        <taxon>Alphaproteobacteria</taxon>
        <taxon>Acetobacterales</taxon>
        <taxon>Roseomonadaceae</taxon>
        <taxon>Dankookia</taxon>
    </lineage>
</organism>
<dbReference type="InterPro" id="IPR001249">
    <property type="entry name" value="AcCoA_biotinCC"/>
</dbReference>
<evidence type="ECO:0000259" key="10">
    <source>
        <dbReference type="PROSITE" id="PS50968"/>
    </source>
</evidence>
<comment type="function">
    <text evidence="1 9">This protein is a component of the acetyl coenzyme A carboxylase complex; first, biotin carboxylase catalyzes the carboxylation of the carrier protein and then the transcarboxylase transfers the carboxyl group to form malonyl-CoA.</text>
</comment>
<evidence type="ECO:0000256" key="3">
    <source>
        <dbReference type="ARBA" id="ARBA00017562"/>
    </source>
</evidence>
<evidence type="ECO:0000313" key="12">
    <source>
        <dbReference type="Proteomes" id="UP000295096"/>
    </source>
</evidence>
<keyword evidence="4 9" id="KW-0444">Lipid biosynthesis</keyword>
<dbReference type="OrthoDB" id="9811735at2"/>
<dbReference type="InterPro" id="IPR001882">
    <property type="entry name" value="Biotin_BS"/>
</dbReference>
<gene>
    <name evidence="11" type="primary">accB</name>
    <name evidence="11" type="ORF">E2C06_09300</name>
</gene>
<evidence type="ECO:0000256" key="7">
    <source>
        <dbReference type="ARBA" id="ARBA00023160"/>
    </source>
</evidence>
<keyword evidence="7 9" id="KW-0275">Fatty acid biosynthesis</keyword>
<name>A0A4R5QJ62_9PROT</name>
<accession>A0A4R5QJ62</accession>
<dbReference type="EMBL" id="SMSJ01000008">
    <property type="protein sequence ID" value="TDH62878.1"/>
    <property type="molecule type" value="Genomic_DNA"/>
</dbReference>
<dbReference type="PROSITE" id="PS50968">
    <property type="entry name" value="BIOTINYL_LIPOYL"/>
    <property type="match status" value="1"/>
</dbReference>
<dbReference type="GO" id="GO:0006633">
    <property type="term" value="P:fatty acid biosynthetic process"/>
    <property type="evidence" value="ECO:0007669"/>
    <property type="project" value="UniProtKB-UniPathway"/>
</dbReference>
<evidence type="ECO:0000256" key="1">
    <source>
        <dbReference type="ARBA" id="ARBA00003761"/>
    </source>
</evidence>
<dbReference type="UniPathway" id="UPA00094"/>
<evidence type="ECO:0000256" key="4">
    <source>
        <dbReference type="ARBA" id="ARBA00022516"/>
    </source>
</evidence>
<sequence length="168" mass="17525">MSNGIQFDPAAIRALAQILKDTDLTEIELVEKDSRIRVARKLPAPAAPVQVAWPGPMPQAPAAAPAAPVAVVVAQTAAQLAAEESLDLAKHPGLVASPMVGVAYLAPEPGQPPFVTLGSKVAQGQTLLLIEAMKTFNQIKAPKAGTVTRILIEPGTPVEYGEPLMIVE</sequence>
<keyword evidence="6 9" id="KW-0443">Lipid metabolism</keyword>
<dbReference type="InterPro" id="IPR000089">
    <property type="entry name" value="Biotin_lipoyl"/>
</dbReference>
<comment type="pathway">
    <text evidence="2 9">Lipid metabolism; fatty acid biosynthesis.</text>
</comment>
<dbReference type="CDD" id="cd06850">
    <property type="entry name" value="biotinyl_domain"/>
    <property type="match status" value="1"/>
</dbReference>
<evidence type="ECO:0000256" key="2">
    <source>
        <dbReference type="ARBA" id="ARBA00005194"/>
    </source>
</evidence>
<dbReference type="Gene3D" id="2.40.50.100">
    <property type="match status" value="1"/>
</dbReference>
<evidence type="ECO:0000256" key="8">
    <source>
        <dbReference type="ARBA" id="ARBA00023267"/>
    </source>
</evidence>
<proteinExistence type="predicted"/>
<dbReference type="PANTHER" id="PTHR45266:SF3">
    <property type="entry name" value="OXALOACETATE DECARBOXYLASE ALPHA CHAIN"/>
    <property type="match status" value="1"/>
</dbReference>
<dbReference type="PROSITE" id="PS00188">
    <property type="entry name" value="BIOTIN"/>
    <property type="match status" value="1"/>
</dbReference>
<dbReference type="RefSeq" id="WP_133288327.1">
    <property type="nucleotide sequence ID" value="NZ_SMSJ01000008.1"/>
</dbReference>